<evidence type="ECO:0000256" key="1">
    <source>
        <dbReference type="ARBA" id="ARBA00004141"/>
    </source>
</evidence>
<evidence type="ECO:0000259" key="8">
    <source>
        <dbReference type="Pfam" id="PF25145"/>
    </source>
</evidence>
<dbReference type="SUPFAM" id="SSF52096">
    <property type="entry name" value="ClpP/crotonase"/>
    <property type="match status" value="1"/>
</dbReference>
<keyword evidence="9" id="KW-0378">Hydrolase</keyword>
<comment type="caution">
    <text evidence="9">The sequence shown here is derived from an EMBL/GenBank/DDBJ whole genome shotgun (WGS) entry which is preliminary data.</text>
</comment>
<dbReference type="Gene3D" id="3.90.226.10">
    <property type="entry name" value="2-enoyl-CoA Hydratase, Chain A, domain 1"/>
    <property type="match status" value="1"/>
</dbReference>
<evidence type="ECO:0000259" key="6">
    <source>
        <dbReference type="Pfam" id="PF01957"/>
    </source>
</evidence>
<evidence type="ECO:0000313" key="9">
    <source>
        <dbReference type="EMBL" id="MBP1947579.1"/>
    </source>
</evidence>
<evidence type="ECO:0000313" key="10">
    <source>
        <dbReference type="Proteomes" id="UP001519328"/>
    </source>
</evidence>
<keyword evidence="10" id="KW-1185">Reference proteome</keyword>
<organism evidence="9 10">
    <name type="scientific">Virgibacillus litoralis</name>
    <dbReference type="NCBI Taxonomy" id="578221"/>
    <lineage>
        <taxon>Bacteria</taxon>
        <taxon>Bacillati</taxon>
        <taxon>Bacillota</taxon>
        <taxon>Bacilli</taxon>
        <taxon>Bacillales</taxon>
        <taxon>Bacillaceae</taxon>
        <taxon>Virgibacillus</taxon>
    </lineage>
</organism>
<dbReference type="Pfam" id="PF24961">
    <property type="entry name" value="NfeD_membrane"/>
    <property type="match status" value="1"/>
</dbReference>
<evidence type="ECO:0000256" key="5">
    <source>
        <dbReference type="SAM" id="Phobius"/>
    </source>
</evidence>
<dbReference type="RefSeq" id="WP_209479207.1">
    <property type="nucleotide sequence ID" value="NZ_JAGGKK010000002.1"/>
</dbReference>
<dbReference type="EMBL" id="JAGGKK010000002">
    <property type="protein sequence ID" value="MBP1947579.1"/>
    <property type="molecule type" value="Genomic_DNA"/>
</dbReference>
<protein>
    <submittedName>
        <fullName evidence="9">Membrane-bound serine protease (ClpP class)</fullName>
    </submittedName>
</protein>
<dbReference type="GO" id="GO:0006508">
    <property type="term" value="P:proteolysis"/>
    <property type="evidence" value="ECO:0007669"/>
    <property type="project" value="UniProtKB-KW"/>
</dbReference>
<accession>A0ABS4HA98</accession>
<dbReference type="InterPro" id="IPR052165">
    <property type="entry name" value="Membrane_assoc_protease"/>
</dbReference>
<dbReference type="CDD" id="cd07021">
    <property type="entry name" value="Clp_protease_NfeD_like"/>
    <property type="match status" value="1"/>
</dbReference>
<keyword evidence="4 5" id="KW-0472">Membrane</keyword>
<keyword evidence="9" id="KW-0645">Protease</keyword>
<dbReference type="InterPro" id="IPR012340">
    <property type="entry name" value="NA-bd_OB-fold"/>
</dbReference>
<comment type="subcellular location">
    <subcellularLocation>
        <location evidence="1">Membrane</location>
        <topology evidence="1">Multi-pass membrane protein</topology>
    </subcellularLocation>
</comment>
<dbReference type="Proteomes" id="UP001519328">
    <property type="component" value="Unassembled WGS sequence"/>
</dbReference>
<dbReference type="Pfam" id="PF25145">
    <property type="entry name" value="NfeD1b_N"/>
    <property type="match status" value="1"/>
</dbReference>
<dbReference type="InterPro" id="IPR002810">
    <property type="entry name" value="NfeD-like_C"/>
</dbReference>
<proteinExistence type="predicted"/>
<gene>
    <name evidence="9" type="ORF">J2Z82_000505</name>
</gene>
<dbReference type="PANTHER" id="PTHR33507">
    <property type="entry name" value="INNER MEMBRANE PROTEIN YBBJ"/>
    <property type="match status" value="1"/>
</dbReference>
<name>A0ABS4HA98_9BACI</name>
<feature type="transmembrane region" description="Helical" evidence="5">
    <location>
        <begin position="337"/>
        <end position="356"/>
    </location>
</feature>
<dbReference type="InterPro" id="IPR056738">
    <property type="entry name" value="NfeD1b_N"/>
</dbReference>
<dbReference type="PANTHER" id="PTHR33507:SF3">
    <property type="entry name" value="INNER MEMBRANE PROTEIN YBBJ"/>
    <property type="match status" value="1"/>
</dbReference>
<feature type="domain" description="NfeD-like C-terminal" evidence="6">
    <location>
        <begin position="389"/>
        <end position="442"/>
    </location>
</feature>
<feature type="transmembrane region" description="Helical" evidence="5">
    <location>
        <begin position="313"/>
        <end position="331"/>
    </location>
</feature>
<evidence type="ECO:0000256" key="2">
    <source>
        <dbReference type="ARBA" id="ARBA00022692"/>
    </source>
</evidence>
<evidence type="ECO:0000256" key="3">
    <source>
        <dbReference type="ARBA" id="ARBA00022989"/>
    </source>
</evidence>
<feature type="domain" description="NfeD1b N-terminal" evidence="8">
    <location>
        <begin position="39"/>
        <end position="226"/>
    </location>
</feature>
<dbReference type="InterPro" id="IPR056739">
    <property type="entry name" value="NfeD_membrane"/>
</dbReference>
<feature type="transmembrane region" description="Helical" evidence="5">
    <location>
        <begin position="238"/>
        <end position="258"/>
    </location>
</feature>
<dbReference type="Pfam" id="PF01957">
    <property type="entry name" value="NfeD"/>
    <property type="match status" value="1"/>
</dbReference>
<feature type="transmembrane region" description="Helical" evidence="5">
    <location>
        <begin position="265"/>
        <end position="282"/>
    </location>
</feature>
<keyword evidence="2 5" id="KW-0812">Transmembrane</keyword>
<dbReference type="InterPro" id="IPR029045">
    <property type="entry name" value="ClpP/crotonase-like_dom_sf"/>
</dbReference>
<keyword evidence="3 5" id="KW-1133">Transmembrane helix</keyword>
<feature type="domain" description="NfeD integral membrane" evidence="7">
    <location>
        <begin position="244"/>
        <end position="357"/>
    </location>
</feature>
<evidence type="ECO:0000259" key="7">
    <source>
        <dbReference type="Pfam" id="PF24961"/>
    </source>
</evidence>
<sequence length="450" mass="48124">MPVNRLKQYIILTLVFFLSASLFSAISVIKAEDSGSGKVVYVIPIENEVERGLEAFLSRTTKEAEAKGADHIIFEIDTPGGRVDSARQIAELLQDLELPTTSFVINQALSAGSYIALNTDNIYMKPQANMGASGVINQDGTAADKKAESAWLSAMKSAAESKGRDKLYAAAMADPSIDLPEYGAEKGKYLTLDPESAVKVGYSKATVKDRAEMLSDLGLSNATIIEKEPTLSENIARFITNPVVVPILLSIASLGLIVELYSPGFGIPGIMGLLSLILFFYGHVVAGLAGMEAIILLILGLVLIIAEFFVPGGIAGLLGVASVVGSLIISGQDIGHMSMSIGIAFIVAIIASIILFKTMGMEKGFFRHIILKDQTSTELGYVSTVNRLELIGLEGVTVTQLRPSGTAVFDDERLDVVSEGGFIQSNRPVKVVKVEGVRVVVREVREVREV</sequence>
<reference evidence="9 10" key="1">
    <citation type="submission" date="2021-03" db="EMBL/GenBank/DDBJ databases">
        <title>Genomic Encyclopedia of Type Strains, Phase IV (KMG-IV): sequencing the most valuable type-strain genomes for metagenomic binning, comparative biology and taxonomic classification.</title>
        <authorList>
            <person name="Goeker M."/>
        </authorList>
    </citation>
    <scope>NUCLEOTIDE SEQUENCE [LARGE SCALE GENOMIC DNA]</scope>
    <source>
        <strain evidence="9 10">DSM 21085</strain>
    </source>
</reference>
<dbReference type="GO" id="GO:0008233">
    <property type="term" value="F:peptidase activity"/>
    <property type="evidence" value="ECO:0007669"/>
    <property type="project" value="UniProtKB-KW"/>
</dbReference>
<dbReference type="Gene3D" id="2.40.50.140">
    <property type="entry name" value="Nucleic acid-binding proteins"/>
    <property type="match status" value="1"/>
</dbReference>
<evidence type="ECO:0000256" key="4">
    <source>
        <dbReference type="ARBA" id="ARBA00023136"/>
    </source>
</evidence>